<dbReference type="Gramene" id="PAN12721">
    <property type="protein sequence ID" value="PAN12721"/>
    <property type="gene ID" value="PAHAL_2G338300"/>
</dbReference>
<reference evidence="3" key="1">
    <citation type="submission" date="2018-04" db="EMBL/GenBank/DDBJ databases">
        <title>WGS assembly of Panicum hallii.</title>
        <authorList>
            <person name="Lovell J."/>
            <person name="Jenkins J."/>
            <person name="Lowry D."/>
            <person name="Mamidi S."/>
            <person name="Sreedasyam A."/>
            <person name="Weng X."/>
            <person name="Barry K."/>
            <person name="Bonette J."/>
            <person name="Campitelli B."/>
            <person name="Daum C."/>
            <person name="Gordon S."/>
            <person name="Gould B."/>
            <person name="Lipzen A."/>
            <person name="Macqueen A."/>
            <person name="Palacio-Mejia J."/>
            <person name="Plott C."/>
            <person name="Shakirov E."/>
            <person name="Shu S."/>
            <person name="Yoshinaga Y."/>
            <person name="Zane M."/>
            <person name="Rokhsar D."/>
            <person name="Grimwood J."/>
            <person name="Schmutz J."/>
            <person name="Juenger T."/>
        </authorList>
    </citation>
    <scope>NUCLEOTIDE SEQUENCE [LARGE SCALE GENOMIC DNA]</scope>
    <source>
        <strain evidence="3">FIL2</strain>
    </source>
</reference>
<feature type="region of interest" description="Disordered" evidence="1">
    <location>
        <begin position="367"/>
        <end position="408"/>
    </location>
</feature>
<dbReference type="InterPro" id="IPR050730">
    <property type="entry name" value="UBX_domain-protein"/>
</dbReference>
<feature type="compositionally biased region" description="Basic and acidic residues" evidence="1">
    <location>
        <begin position="367"/>
        <end position="384"/>
    </location>
</feature>
<feature type="domain" description="UBX" evidence="2">
    <location>
        <begin position="407"/>
        <end position="485"/>
    </location>
</feature>
<dbReference type="InterPro" id="IPR001012">
    <property type="entry name" value="UBX_dom"/>
</dbReference>
<dbReference type="PANTHER" id="PTHR23322:SF80">
    <property type="entry name" value="OS09G0525600 PROTEIN"/>
    <property type="match status" value="1"/>
</dbReference>
<proteinExistence type="predicted"/>
<dbReference type="CDD" id="cd01767">
    <property type="entry name" value="UBX"/>
    <property type="match status" value="1"/>
</dbReference>
<feature type="compositionally biased region" description="Acidic residues" evidence="1">
    <location>
        <begin position="213"/>
        <end position="226"/>
    </location>
</feature>
<evidence type="ECO:0000313" key="3">
    <source>
        <dbReference type="EMBL" id="PAN12721.2"/>
    </source>
</evidence>
<dbReference type="GO" id="GO:0043130">
    <property type="term" value="F:ubiquitin binding"/>
    <property type="evidence" value="ECO:0007669"/>
    <property type="project" value="TreeGrafter"/>
</dbReference>
<feature type="region of interest" description="Disordered" evidence="1">
    <location>
        <begin position="64"/>
        <end position="94"/>
    </location>
</feature>
<feature type="region of interest" description="Disordered" evidence="1">
    <location>
        <begin position="164"/>
        <end position="273"/>
    </location>
</feature>
<dbReference type="Proteomes" id="UP000243499">
    <property type="component" value="Chromosome 2"/>
</dbReference>
<sequence length="491" mass="54258">MMDVDGPLDNTFQRSLFPENFRDPFALMDPNFQQQFFDSIGATDSVTLGPLVSHPREVREIPIEVKEGDPQTGPSGQAPVIEDVTGNESSHGPEVQETIIIDDEDDMLPSAPSAPHANIPSNTSSVPTAPPLVHVNDYDDDIEEEMIRAAIEASKKDAEGLANIVEQGGDQHPEGVNLGEHSSDEADMGTADGTVERQGLASGKAGTSRQPIDEESLQEDTEDVEEQPLVRRRSRRVPSESTELAPMVQPGPSPVLNNRQSNGDDFPSEWGGISSEEHDEAVMLEAAMFGGVPEGPAYPFSMPSHRSSTYYPPLAHSPSPALTEQRLLREQQDDEYLASLQADQEKELKALQEAELRRLEETAAREAALEKQKQEEEERRKKQLEEEELESNLASKQASLPSEPPPDIEGAVTVVVRMPDGSRQGRRFLKTDKLQFLFDFLDIGRTCKPGTYRLVRTYPRRTFTTSEGDVSFSDLGLTSKQEALFLEHITE</sequence>
<gene>
    <name evidence="3" type="ORF">PAHAL_2G338300</name>
</gene>
<dbReference type="EMBL" id="CM008047">
    <property type="protein sequence ID" value="PAN12721.2"/>
    <property type="molecule type" value="Genomic_DNA"/>
</dbReference>
<dbReference type="InterPro" id="IPR029071">
    <property type="entry name" value="Ubiquitin-like_domsf"/>
</dbReference>
<dbReference type="SMART" id="SM00166">
    <property type="entry name" value="UBX"/>
    <property type="match status" value="1"/>
</dbReference>
<name>A0A2S3H012_9POAL</name>
<dbReference type="SUPFAM" id="SSF54236">
    <property type="entry name" value="Ubiquitin-like"/>
    <property type="match status" value="1"/>
</dbReference>
<dbReference type="PROSITE" id="PS50033">
    <property type="entry name" value="UBX"/>
    <property type="match status" value="1"/>
</dbReference>
<protein>
    <recommendedName>
        <fullName evidence="2">UBX domain-containing protein</fullName>
    </recommendedName>
</protein>
<feature type="region of interest" description="Disordered" evidence="1">
    <location>
        <begin position="106"/>
        <end position="135"/>
    </location>
</feature>
<dbReference type="Pfam" id="PF00789">
    <property type="entry name" value="UBX"/>
    <property type="match status" value="1"/>
</dbReference>
<dbReference type="Gene3D" id="3.10.20.90">
    <property type="entry name" value="Phosphatidylinositol 3-kinase Catalytic Subunit, Chain A, domain 1"/>
    <property type="match status" value="1"/>
</dbReference>
<evidence type="ECO:0000259" key="2">
    <source>
        <dbReference type="PROSITE" id="PS50033"/>
    </source>
</evidence>
<evidence type="ECO:0000256" key="1">
    <source>
        <dbReference type="SAM" id="MobiDB-lite"/>
    </source>
</evidence>
<dbReference type="AlphaFoldDB" id="A0A2S3H012"/>
<dbReference type="PANTHER" id="PTHR23322">
    <property type="entry name" value="FAS-ASSOCIATED PROTEIN"/>
    <property type="match status" value="1"/>
</dbReference>
<accession>A0A2S3H012</accession>
<organism evidence="3">
    <name type="scientific">Panicum hallii</name>
    <dbReference type="NCBI Taxonomy" id="206008"/>
    <lineage>
        <taxon>Eukaryota</taxon>
        <taxon>Viridiplantae</taxon>
        <taxon>Streptophyta</taxon>
        <taxon>Embryophyta</taxon>
        <taxon>Tracheophyta</taxon>
        <taxon>Spermatophyta</taxon>
        <taxon>Magnoliopsida</taxon>
        <taxon>Liliopsida</taxon>
        <taxon>Poales</taxon>
        <taxon>Poaceae</taxon>
        <taxon>PACMAD clade</taxon>
        <taxon>Panicoideae</taxon>
        <taxon>Panicodae</taxon>
        <taxon>Paniceae</taxon>
        <taxon>Panicinae</taxon>
        <taxon>Panicum</taxon>
        <taxon>Panicum sect. Panicum</taxon>
    </lineage>
</organism>